<protein>
    <submittedName>
        <fullName evidence="1">Uncharacterized protein</fullName>
    </submittedName>
</protein>
<sequence>MATDADVLVNKFKTLELEETSKVLLNPFLEHIPALENPKSEETSKALFDPFLEYIPAPENLEELLKETIKPAHIERIRPNDPFFTRAEKLRDKYGLSQQGFENFRRLLCGIQNFPCILLQNPKNDELEFDKMVTETFTLDWLQNVMSDIGFKLDDIIILELFPMLTDTWLGDNHDKRLQALHDMFELTLDFIHEFKLPVIVACQCFRPKDGGLYASFRHAKLDDLRSSLKSAQNKTVSQFKCKKHTAHVVHGFHPAYGTYQNDEYRKNLMAILRSTFNSLFGSYADSRREYEAMLLLLESRYSEFIKSSIERLNRKVIEFDQIHKQELAFDLFQGHDDSNMLDSWNELKSTLDLVLNNLSPAAPRKLLL</sequence>
<dbReference type="EMBL" id="JAPQKQ010000005">
    <property type="protein sequence ID" value="KAJ5195738.1"/>
    <property type="molecule type" value="Genomic_DNA"/>
</dbReference>
<evidence type="ECO:0000313" key="2">
    <source>
        <dbReference type="Proteomes" id="UP001150942"/>
    </source>
</evidence>
<proteinExistence type="predicted"/>
<organism evidence="1 2">
    <name type="scientific">Penicillium cf. viridicatum</name>
    <dbReference type="NCBI Taxonomy" id="2972119"/>
    <lineage>
        <taxon>Eukaryota</taxon>
        <taxon>Fungi</taxon>
        <taxon>Dikarya</taxon>
        <taxon>Ascomycota</taxon>
        <taxon>Pezizomycotina</taxon>
        <taxon>Eurotiomycetes</taxon>
        <taxon>Eurotiomycetidae</taxon>
        <taxon>Eurotiales</taxon>
        <taxon>Aspergillaceae</taxon>
        <taxon>Penicillium</taxon>
    </lineage>
</organism>
<dbReference type="AlphaFoldDB" id="A0A9W9JF51"/>
<comment type="caution">
    <text evidence="1">The sequence shown here is derived from an EMBL/GenBank/DDBJ whole genome shotgun (WGS) entry which is preliminary data.</text>
</comment>
<reference evidence="1" key="2">
    <citation type="journal article" date="2023" name="IMA Fungus">
        <title>Comparative genomic study of the Penicillium genus elucidates a diverse pangenome and 15 lateral gene transfer events.</title>
        <authorList>
            <person name="Petersen C."/>
            <person name="Sorensen T."/>
            <person name="Nielsen M.R."/>
            <person name="Sondergaard T.E."/>
            <person name="Sorensen J.L."/>
            <person name="Fitzpatrick D.A."/>
            <person name="Frisvad J.C."/>
            <person name="Nielsen K.L."/>
        </authorList>
    </citation>
    <scope>NUCLEOTIDE SEQUENCE</scope>
    <source>
        <strain evidence="1">IBT 20477</strain>
    </source>
</reference>
<dbReference type="Proteomes" id="UP001150942">
    <property type="component" value="Unassembled WGS sequence"/>
</dbReference>
<dbReference type="OrthoDB" id="4276527at2759"/>
<keyword evidence="2" id="KW-1185">Reference proteome</keyword>
<accession>A0A9W9JF51</accession>
<evidence type="ECO:0000313" key="1">
    <source>
        <dbReference type="EMBL" id="KAJ5195738.1"/>
    </source>
</evidence>
<gene>
    <name evidence="1" type="ORF">N7449_006217</name>
</gene>
<reference evidence="1" key="1">
    <citation type="submission" date="2022-11" db="EMBL/GenBank/DDBJ databases">
        <authorList>
            <person name="Petersen C."/>
        </authorList>
    </citation>
    <scope>NUCLEOTIDE SEQUENCE</scope>
    <source>
        <strain evidence="1">IBT 20477</strain>
    </source>
</reference>
<name>A0A9W9JF51_9EURO</name>